<feature type="compositionally biased region" description="Basic and acidic residues" evidence="1">
    <location>
        <begin position="608"/>
        <end position="619"/>
    </location>
</feature>
<evidence type="ECO:0000313" key="2">
    <source>
        <dbReference type="EMBL" id="PWN28244.1"/>
    </source>
</evidence>
<keyword evidence="3" id="KW-1185">Reference proteome</keyword>
<feature type="compositionally biased region" description="Low complexity" evidence="1">
    <location>
        <begin position="534"/>
        <end position="552"/>
    </location>
</feature>
<dbReference type="GeneID" id="37026553"/>
<evidence type="ECO:0000256" key="1">
    <source>
        <dbReference type="SAM" id="MobiDB-lite"/>
    </source>
</evidence>
<dbReference type="AlphaFoldDB" id="A0A316UTB0"/>
<feature type="compositionally biased region" description="Basic and acidic residues" evidence="1">
    <location>
        <begin position="893"/>
        <end position="910"/>
    </location>
</feature>
<reference evidence="2 3" key="1">
    <citation type="journal article" date="2018" name="Mol. Biol. Evol.">
        <title>Broad Genomic Sampling Reveals a Smut Pathogenic Ancestry of the Fungal Clade Ustilaginomycotina.</title>
        <authorList>
            <person name="Kijpornyongpan T."/>
            <person name="Mondo S.J."/>
            <person name="Barry K."/>
            <person name="Sandor L."/>
            <person name="Lee J."/>
            <person name="Lipzen A."/>
            <person name="Pangilinan J."/>
            <person name="LaButti K."/>
            <person name="Hainaut M."/>
            <person name="Henrissat B."/>
            <person name="Grigoriev I.V."/>
            <person name="Spatafora J.W."/>
            <person name="Aime M.C."/>
        </authorList>
    </citation>
    <scope>NUCLEOTIDE SEQUENCE [LARGE SCALE GENOMIC DNA]</scope>
    <source>
        <strain evidence="2 3">MCA 5214</strain>
    </source>
</reference>
<feature type="compositionally biased region" description="Acidic residues" evidence="1">
    <location>
        <begin position="923"/>
        <end position="934"/>
    </location>
</feature>
<gene>
    <name evidence="2" type="ORF">BDZ90DRAFT_226937</name>
</gene>
<feature type="non-terminal residue" evidence="2">
    <location>
        <position position="1224"/>
    </location>
</feature>
<feature type="region of interest" description="Disordered" evidence="1">
    <location>
        <begin position="729"/>
        <end position="757"/>
    </location>
</feature>
<feature type="compositionally biased region" description="Basic residues" evidence="1">
    <location>
        <begin position="589"/>
        <end position="598"/>
    </location>
</feature>
<feature type="compositionally biased region" description="Basic and acidic residues" evidence="1">
    <location>
        <begin position="793"/>
        <end position="806"/>
    </location>
</feature>
<accession>A0A316UTB0</accession>
<feature type="region of interest" description="Disordered" evidence="1">
    <location>
        <begin position="893"/>
        <end position="934"/>
    </location>
</feature>
<organism evidence="2 3">
    <name type="scientific">Jaminaea rosea</name>
    <dbReference type="NCBI Taxonomy" id="1569628"/>
    <lineage>
        <taxon>Eukaryota</taxon>
        <taxon>Fungi</taxon>
        <taxon>Dikarya</taxon>
        <taxon>Basidiomycota</taxon>
        <taxon>Ustilaginomycotina</taxon>
        <taxon>Exobasidiomycetes</taxon>
        <taxon>Microstromatales</taxon>
        <taxon>Microstromatales incertae sedis</taxon>
        <taxon>Jaminaea</taxon>
    </lineage>
</organism>
<protein>
    <recommendedName>
        <fullName evidence="4">OTU domain-containing protein</fullName>
    </recommendedName>
</protein>
<name>A0A316UTB0_9BASI</name>
<feature type="region of interest" description="Disordered" evidence="1">
    <location>
        <begin position="780"/>
        <end position="849"/>
    </location>
</feature>
<feature type="compositionally biased region" description="Basic and acidic residues" evidence="1">
    <location>
        <begin position="731"/>
        <end position="749"/>
    </location>
</feature>
<dbReference type="EMBL" id="KZ819666">
    <property type="protein sequence ID" value="PWN28244.1"/>
    <property type="molecule type" value="Genomic_DNA"/>
</dbReference>
<dbReference type="RefSeq" id="XP_025362856.1">
    <property type="nucleotide sequence ID" value="XM_025504730.1"/>
</dbReference>
<dbReference type="Proteomes" id="UP000245884">
    <property type="component" value="Unassembled WGS sequence"/>
</dbReference>
<feature type="region of interest" description="Disordered" evidence="1">
    <location>
        <begin position="1170"/>
        <end position="1224"/>
    </location>
</feature>
<feature type="region of interest" description="Disordered" evidence="1">
    <location>
        <begin position="353"/>
        <end position="564"/>
    </location>
</feature>
<evidence type="ECO:0008006" key="4">
    <source>
        <dbReference type="Google" id="ProtNLM"/>
    </source>
</evidence>
<feature type="compositionally biased region" description="Acidic residues" evidence="1">
    <location>
        <begin position="470"/>
        <end position="502"/>
    </location>
</feature>
<evidence type="ECO:0000313" key="3">
    <source>
        <dbReference type="Proteomes" id="UP000245884"/>
    </source>
</evidence>
<feature type="compositionally biased region" description="Polar residues" evidence="1">
    <location>
        <begin position="780"/>
        <end position="789"/>
    </location>
</feature>
<sequence length="1224" mass="134553">MSFGSTTVFLPMSYEVAHFVQGEVWVEIFDQREISIDTLVIHIEPTNGIPPDKPDISIDDIKRDLAEWYRGEKRSRRFPNLDEQFLDERIKRLDPAHRHDKPGDHHWLHVEDAWPLANVYTRPVELYNRVLGPRGSCTVVPSRISTSLEKLPDSIVLAYDKEGHFDSGLPSAVPKPPIKTHVLGSKVHDWTSTNSHLVLHQLRAFEHGGPSSLDGPSFPVQQQPDSGSFAARPDRLPDALIADCNEKGNKGGNRALTMFVELRHWLVSDPPASTSLACCDSSTTPLTQPTIDKTSVRFNIRDGALYNVAFETPVEVPGPDQVQLFSVPIHRTVMQSPRVAAQAATLHAAPTHRAPLAPSPVANSAQPPLLASGGQSSGIRTIATKKRASDAAREARLNRIKAEEAASEEEAAWIDEEEDDDDDKGAASPARKAVKRARSISPPPAPKYDPVPDDQPSDPFDAEAPRYDPVPDDPPTDPVEEERESKVEEEEDDEAVWVDADDWPASLRDAEEDKRAEVEDAEEDADGAPPPSSPTISQPSSALPASLAVNPLSEDDSSESDGTKRLVRRFLDRCRREAARAPSASTRPQRSHVRNQRQRKGEGPLYGHDPRPRWAKDEGSANARGHLQGPPRRHLAEFLCQARGQGVVGGGSSLRKDYKLKTLLDDAEAEVQALNTWSHCLLKTGKVLPNAIIRALSSVLAPGQVEVTAILVQRFLPAVALTLVSSTNADHQGDAHDRHGAYDQQHDAADDQAVPEAAAFPSSWSAIWILFSSQEAKTQPNVAQSELSTQRQQQHDQQRQQQHDQQRQQQRGQQRDQPPQNRGQHVHRHQQQQDRKQHQQPEHNAGDADAAEWAEWAAVHDAIFDEWAAQQAMGHEALCGEWAAEQAAIYESNKKAQAEEPNERAREECATRFGKGAGGAGGDDGDEDDEDEDDDIIHPQDVVNITGSPADDAAYLALHDIRPVKVAEDGDCAYAAILIGLGIKVTLDNITGLCRELYDFFKSRKARRMLEGYSSDIFAELLDSSIVPEDVRARATAAKRALPSRYWMSGLALPGLAIIKKVPVGCYRADHSASMSYCVLPFEYEGGPAVRILFDGKQHFLGVERTTSRRLPVARTLALGKEAAAHAESDPHARMHGAFQLETVLGKAEAEAQGLETWCHCLAKTGKVESGEPIEIRSSGSKREGESEKRRRLSEMGTAQEKDERDDSAVDLAPAAKRKVLAAG</sequence>
<feature type="region of interest" description="Disordered" evidence="1">
    <location>
        <begin position="210"/>
        <end position="232"/>
    </location>
</feature>
<proteinExistence type="predicted"/>
<feature type="compositionally biased region" description="Basic and acidic residues" evidence="1">
    <location>
        <begin position="508"/>
        <end position="518"/>
    </location>
</feature>
<feature type="compositionally biased region" description="Low complexity" evidence="1">
    <location>
        <begin position="807"/>
        <end position="823"/>
    </location>
</feature>
<feature type="compositionally biased region" description="Acidic residues" evidence="1">
    <location>
        <begin position="405"/>
        <end position="423"/>
    </location>
</feature>
<feature type="region of interest" description="Disordered" evidence="1">
    <location>
        <begin position="577"/>
        <end position="629"/>
    </location>
</feature>
<feature type="compositionally biased region" description="Basic and acidic residues" evidence="1">
    <location>
        <begin position="831"/>
        <end position="846"/>
    </location>
</feature>
<feature type="compositionally biased region" description="Basic and acidic residues" evidence="1">
    <location>
        <begin position="387"/>
        <end position="404"/>
    </location>
</feature>